<accession>A0A453F7W7</accession>
<organism evidence="2 3">
    <name type="scientific">Aegilops tauschii subsp. strangulata</name>
    <name type="common">Goatgrass</name>
    <dbReference type="NCBI Taxonomy" id="200361"/>
    <lineage>
        <taxon>Eukaryota</taxon>
        <taxon>Viridiplantae</taxon>
        <taxon>Streptophyta</taxon>
        <taxon>Embryophyta</taxon>
        <taxon>Tracheophyta</taxon>
        <taxon>Spermatophyta</taxon>
        <taxon>Magnoliopsida</taxon>
        <taxon>Liliopsida</taxon>
        <taxon>Poales</taxon>
        <taxon>Poaceae</taxon>
        <taxon>BOP clade</taxon>
        <taxon>Pooideae</taxon>
        <taxon>Triticodae</taxon>
        <taxon>Triticeae</taxon>
        <taxon>Triticinae</taxon>
        <taxon>Aegilops</taxon>
    </lineage>
</organism>
<keyword evidence="1" id="KW-1133">Transmembrane helix</keyword>
<reference evidence="2" key="5">
    <citation type="journal article" date="2021" name="G3 (Bethesda)">
        <title>Aegilops tauschii genome assembly Aet v5.0 features greater sequence contiguity and improved annotation.</title>
        <authorList>
            <person name="Wang L."/>
            <person name="Zhu T."/>
            <person name="Rodriguez J.C."/>
            <person name="Deal K.R."/>
            <person name="Dubcovsky J."/>
            <person name="McGuire P.E."/>
            <person name="Lux T."/>
            <person name="Spannagl M."/>
            <person name="Mayer K.F.X."/>
            <person name="Baldrich P."/>
            <person name="Meyers B.C."/>
            <person name="Huo N."/>
            <person name="Gu Y.Q."/>
            <person name="Zhou H."/>
            <person name="Devos K.M."/>
            <person name="Bennetzen J.L."/>
            <person name="Unver T."/>
            <person name="Budak H."/>
            <person name="Gulick P.J."/>
            <person name="Galiba G."/>
            <person name="Kalapos B."/>
            <person name="Nelson D.R."/>
            <person name="Li P."/>
            <person name="You F.M."/>
            <person name="Luo M.C."/>
            <person name="Dvorak J."/>
        </authorList>
    </citation>
    <scope>NUCLEOTIDE SEQUENCE [LARGE SCALE GENOMIC DNA]</scope>
    <source>
        <strain evidence="2">cv. AL8/78</strain>
    </source>
</reference>
<dbReference type="Gramene" id="AET3Gv20604400.10">
    <property type="protein sequence ID" value="AET3Gv20604400.10"/>
    <property type="gene ID" value="AET3Gv20604400"/>
</dbReference>
<reference evidence="2" key="4">
    <citation type="submission" date="2019-03" db="UniProtKB">
        <authorList>
            <consortium name="EnsemblPlants"/>
        </authorList>
    </citation>
    <scope>IDENTIFICATION</scope>
</reference>
<reference evidence="2" key="3">
    <citation type="journal article" date="2017" name="Nature">
        <title>Genome sequence of the progenitor of the wheat D genome Aegilops tauschii.</title>
        <authorList>
            <person name="Luo M.C."/>
            <person name="Gu Y.Q."/>
            <person name="Puiu D."/>
            <person name="Wang H."/>
            <person name="Twardziok S.O."/>
            <person name="Deal K.R."/>
            <person name="Huo N."/>
            <person name="Zhu T."/>
            <person name="Wang L."/>
            <person name="Wang Y."/>
            <person name="McGuire P.E."/>
            <person name="Liu S."/>
            <person name="Long H."/>
            <person name="Ramasamy R.K."/>
            <person name="Rodriguez J.C."/>
            <person name="Van S.L."/>
            <person name="Yuan L."/>
            <person name="Wang Z."/>
            <person name="Xia Z."/>
            <person name="Xiao L."/>
            <person name="Anderson O.D."/>
            <person name="Ouyang S."/>
            <person name="Liang Y."/>
            <person name="Zimin A.V."/>
            <person name="Pertea G."/>
            <person name="Qi P."/>
            <person name="Bennetzen J.L."/>
            <person name="Dai X."/>
            <person name="Dawson M.W."/>
            <person name="Muller H.G."/>
            <person name="Kugler K."/>
            <person name="Rivarola-Duarte L."/>
            <person name="Spannagl M."/>
            <person name="Mayer K.F.X."/>
            <person name="Lu F.H."/>
            <person name="Bevan M.W."/>
            <person name="Leroy P."/>
            <person name="Li P."/>
            <person name="You F.M."/>
            <person name="Sun Q."/>
            <person name="Liu Z."/>
            <person name="Lyons E."/>
            <person name="Wicker T."/>
            <person name="Salzberg S.L."/>
            <person name="Devos K.M."/>
            <person name="Dvorak J."/>
        </authorList>
    </citation>
    <scope>NUCLEOTIDE SEQUENCE [LARGE SCALE GENOMIC DNA]</scope>
    <source>
        <strain evidence="2">cv. AL8/78</strain>
    </source>
</reference>
<evidence type="ECO:0000313" key="3">
    <source>
        <dbReference type="Proteomes" id="UP000015105"/>
    </source>
</evidence>
<keyword evidence="1" id="KW-0472">Membrane</keyword>
<proteinExistence type="predicted"/>
<evidence type="ECO:0000256" key="1">
    <source>
        <dbReference type="SAM" id="Phobius"/>
    </source>
</evidence>
<reference evidence="3" key="1">
    <citation type="journal article" date="2014" name="Science">
        <title>Ancient hybridizations among the ancestral genomes of bread wheat.</title>
        <authorList>
            <consortium name="International Wheat Genome Sequencing Consortium,"/>
            <person name="Marcussen T."/>
            <person name="Sandve S.R."/>
            <person name="Heier L."/>
            <person name="Spannagl M."/>
            <person name="Pfeifer M."/>
            <person name="Jakobsen K.S."/>
            <person name="Wulff B.B."/>
            <person name="Steuernagel B."/>
            <person name="Mayer K.F."/>
            <person name="Olsen O.A."/>
        </authorList>
    </citation>
    <scope>NUCLEOTIDE SEQUENCE [LARGE SCALE GENOMIC DNA]</scope>
    <source>
        <strain evidence="3">cv. AL8/78</strain>
    </source>
</reference>
<protein>
    <submittedName>
        <fullName evidence="2">Uncharacterized protein</fullName>
    </submittedName>
</protein>
<dbReference type="EnsemblPlants" id="AET3Gv20604400.10">
    <property type="protein sequence ID" value="AET3Gv20604400.10"/>
    <property type="gene ID" value="AET3Gv20604400"/>
</dbReference>
<reference evidence="3" key="2">
    <citation type="journal article" date="2017" name="Nat. Plants">
        <title>The Aegilops tauschii genome reveals multiple impacts of transposons.</title>
        <authorList>
            <person name="Zhao G."/>
            <person name="Zou C."/>
            <person name="Li K."/>
            <person name="Wang K."/>
            <person name="Li T."/>
            <person name="Gao L."/>
            <person name="Zhang X."/>
            <person name="Wang H."/>
            <person name="Yang Z."/>
            <person name="Liu X."/>
            <person name="Jiang W."/>
            <person name="Mao L."/>
            <person name="Kong X."/>
            <person name="Jiao Y."/>
            <person name="Jia J."/>
        </authorList>
    </citation>
    <scope>NUCLEOTIDE SEQUENCE [LARGE SCALE GENOMIC DNA]</scope>
    <source>
        <strain evidence="3">cv. AL8/78</strain>
    </source>
</reference>
<name>A0A453F7W7_AEGTS</name>
<evidence type="ECO:0000313" key="2">
    <source>
        <dbReference type="EnsemblPlants" id="AET3Gv20604400.10"/>
    </source>
</evidence>
<sequence>ARAHADESVGQRARDRDMSAVSWSIPAIPRAIPPARSGPPGEAFLVAARPRAARSRAAPRRVRLARGGVVVAHAGAAEVPVADSGEAAVVFSEKFPLRRCQTVTSSMPRRVKLWIVPLFFLLHFILAGTYL</sequence>
<feature type="transmembrane region" description="Helical" evidence="1">
    <location>
        <begin position="111"/>
        <end position="130"/>
    </location>
</feature>
<dbReference type="Proteomes" id="UP000015105">
    <property type="component" value="Chromosome 3D"/>
</dbReference>
<dbReference type="AlphaFoldDB" id="A0A453F7W7"/>
<keyword evidence="1" id="KW-0812">Transmembrane</keyword>
<keyword evidence="3" id="KW-1185">Reference proteome</keyword>